<dbReference type="PROSITE" id="PS50109">
    <property type="entry name" value="HIS_KIN"/>
    <property type="match status" value="1"/>
</dbReference>
<accession>A0A934NJ76</accession>
<dbReference type="InterPro" id="IPR036890">
    <property type="entry name" value="HATPase_C_sf"/>
</dbReference>
<dbReference type="PANTHER" id="PTHR45569">
    <property type="entry name" value="SENSOR PROTEIN KDPD"/>
    <property type="match status" value="1"/>
</dbReference>
<dbReference type="InterPro" id="IPR036097">
    <property type="entry name" value="HisK_dim/P_sf"/>
</dbReference>
<dbReference type="GO" id="GO:0005524">
    <property type="term" value="F:ATP binding"/>
    <property type="evidence" value="ECO:0007669"/>
    <property type="project" value="UniProtKB-KW"/>
</dbReference>
<evidence type="ECO:0000313" key="16">
    <source>
        <dbReference type="Proteomes" id="UP000662373"/>
    </source>
</evidence>
<dbReference type="InterPro" id="IPR003594">
    <property type="entry name" value="HATPase_dom"/>
</dbReference>
<dbReference type="InterPro" id="IPR005467">
    <property type="entry name" value="His_kinase_dom"/>
</dbReference>
<keyword evidence="16" id="KW-1185">Reference proteome</keyword>
<evidence type="ECO:0000256" key="1">
    <source>
        <dbReference type="ARBA" id="ARBA00000085"/>
    </source>
</evidence>
<dbReference type="AlphaFoldDB" id="A0A934NJ76"/>
<dbReference type="Gene3D" id="3.30.565.10">
    <property type="entry name" value="Histidine kinase-like ATPase, C-terminal domain"/>
    <property type="match status" value="1"/>
</dbReference>
<comment type="caution">
    <text evidence="15">The sequence shown here is derived from an EMBL/GenBank/DDBJ whole genome shotgun (WGS) entry which is preliminary data.</text>
</comment>
<dbReference type="Pfam" id="PF13493">
    <property type="entry name" value="DUF4118"/>
    <property type="match status" value="1"/>
</dbReference>
<gene>
    <name evidence="15" type="ORF">JEM65_20505</name>
</gene>
<evidence type="ECO:0000256" key="3">
    <source>
        <dbReference type="ARBA" id="ARBA00012438"/>
    </source>
</evidence>
<dbReference type="EC" id="2.7.13.3" evidence="3"/>
<dbReference type="Gene3D" id="1.10.287.130">
    <property type="match status" value="1"/>
</dbReference>
<evidence type="ECO:0000256" key="13">
    <source>
        <dbReference type="SAM" id="Phobius"/>
    </source>
</evidence>
<organism evidence="15 16">
    <name type="scientific">Gelidibacter salicanalis</name>
    <dbReference type="NCBI Taxonomy" id="291193"/>
    <lineage>
        <taxon>Bacteria</taxon>
        <taxon>Pseudomonadati</taxon>
        <taxon>Bacteroidota</taxon>
        <taxon>Flavobacteriia</taxon>
        <taxon>Flavobacteriales</taxon>
        <taxon>Flavobacteriaceae</taxon>
        <taxon>Gelidibacter</taxon>
    </lineage>
</organism>
<dbReference type="Pfam" id="PF02518">
    <property type="entry name" value="HATPase_c"/>
    <property type="match status" value="1"/>
</dbReference>
<dbReference type="InterPro" id="IPR038318">
    <property type="entry name" value="KdpD_sf"/>
</dbReference>
<evidence type="ECO:0000256" key="10">
    <source>
        <dbReference type="ARBA" id="ARBA00022989"/>
    </source>
</evidence>
<dbReference type="Gene3D" id="1.20.120.620">
    <property type="entry name" value="Backbone structure of the membrane domain of e. Coli histidine kinase receptor kdpd"/>
    <property type="match status" value="1"/>
</dbReference>
<evidence type="ECO:0000256" key="7">
    <source>
        <dbReference type="ARBA" id="ARBA00022741"/>
    </source>
</evidence>
<keyword evidence="9" id="KW-0067">ATP-binding</keyword>
<keyword evidence="8 15" id="KW-0418">Kinase</keyword>
<dbReference type="SMART" id="SM00387">
    <property type="entry name" value="HATPase_c"/>
    <property type="match status" value="1"/>
</dbReference>
<keyword evidence="4" id="KW-0597">Phosphoprotein</keyword>
<feature type="transmembrane region" description="Helical" evidence="13">
    <location>
        <begin position="45"/>
        <end position="63"/>
    </location>
</feature>
<keyword evidence="10 13" id="KW-1133">Transmembrane helix</keyword>
<dbReference type="InterPro" id="IPR025201">
    <property type="entry name" value="KdpD_TM"/>
</dbReference>
<keyword evidence="5" id="KW-0808">Transferase</keyword>
<dbReference type="Proteomes" id="UP000662373">
    <property type="component" value="Unassembled WGS sequence"/>
</dbReference>
<evidence type="ECO:0000256" key="2">
    <source>
        <dbReference type="ARBA" id="ARBA00004141"/>
    </source>
</evidence>
<keyword evidence="12 13" id="KW-0472">Membrane</keyword>
<feature type="domain" description="Histidine kinase" evidence="14">
    <location>
        <begin position="121"/>
        <end position="335"/>
    </location>
</feature>
<keyword evidence="7" id="KW-0547">Nucleotide-binding</keyword>
<dbReference type="CDD" id="cd00075">
    <property type="entry name" value="HATPase"/>
    <property type="match status" value="1"/>
</dbReference>
<comment type="catalytic activity">
    <reaction evidence="1">
        <text>ATP + protein L-histidine = ADP + protein N-phospho-L-histidine.</text>
        <dbReference type="EC" id="2.7.13.3"/>
    </reaction>
</comment>
<dbReference type="CDD" id="cd00082">
    <property type="entry name" value="HisKA"/>
    <property type="match status" value="1"/>
</dbReference>
<evidence type="ECO:0000259" key="14">
    <source>
        <dbReference type="PROSITE" id="PS50109"/>
    </source>
</evidence>
<evidence type="ECO:0000313" key="15">
    <source>
        <dbReference type="EMBL" id="MBJ7883021.1"/>
    </source>
</evidence>
<dbReference type="SMART" id="SM00388">
    <property type="entry name" value="HisKA"/>
    <property type="match status" value="1"/>
</dbReference>
<dbReference type="SUPFAM" id="SSF55874">
    <property type="entry name" value="ATPase domain of HSP90 chaperone/DNA topoisomerase II/histidine kinase"/>
    <property type="match status" value="1"/>
</dbReference>
<dbReference type="PANTHER" id="PTHR45569:SF1">
    <property type="entry name" value="SENSOR PROTEIN KDPD"/>
    <property type="match status" value="1"/>
</dbReference>
<dbReference type="GO" id="GO:0000155">
    <property type="term" value="F:phosphorelay sensor kinase activity"/>
    <property type="evidence" value="ECO:0007669"/>
    <property type="project" value="InterPro"/>
</dbReference>
<dbReference type="InterPro" id="IPR004358">
    <property type="entry name" value="Sig_transdc_His_kin-like_C"/>
</dbReference>
<reference evidence="15 16" key="1">
    <citation type="submission" date="2020-09" db="EMBL/GenBank/DDBJ databases">
        <title>Draft genome of Gelidibacter salicanalis PAMC21136.</title>
        <authorList>
            <person name="Park H."/>
        </authorList>
    </citation>
    <scope>NUCLEOTIDE SEQUENCE [LARGE SCALE GENOMIC DNA]</scope>
    <source>
        <strain evidence="15 16">PAMC21136</strain>
    </source>
</reference>
<evidence type="ECO:0000256" key="5">
    <source>
        <dbReference type="ARBA" id="ARBA00022679"/>
    </source>
</evidence>
<evidence type="ECO:0000256" key="6">
    <source>
        <dbReference type="ARBA" id="ARBA00022692"/>
    </source>
</evidence>
<name>A0A934NJ76_9FLAO</name>
<dbReference type="InterPro" id="IPR052023">
    <property type="entry name" value="Histidine_kinase_KdpD"/>
</dbReference>
<dbReference type="InterPro" id="IPR003661">
    <property type="entry name" value="HisK_dim/P_dom"/>
</dbReference>
<feature type="transmembrane region" description="Helical" evidence="13">
    <location>
        <begin position="75"/>
        <end position="93"/>
    </location>
</feature>
<evidence type="ECO:0000256" key="9">
    <source>
        <dbReference type="ARBA" id="ARBA00022840"/>
    </source>
</evidence>
<dbReference type="EMBL" id="JAEHJZ010000067">
    <property type="protein sequence ID" value="MBJ7883021.1"/>
    <property type="molecule type" value="Genomic_DNA"/>
</dbReference>
<evidence type="ECO:0000256" key="11">
    <source>
        <dbReference type="ARBA" id="ARBA00023012"/>
    </source>
</evidence>
<dbReference type="Pfam" id="PF00512">
    <property type="entry name" value="HisKA"/>
    <property type="match status" value="1"/>
</dbReference>
<sequence length="344" mass="38489">MSISLILLVSILSYSFKDIIGYRVVALILLLVVSISAMLFDIFPVLVSALLSAIVLNFFFIPPTFNFNIDTSEDVLMFSMYFIVALINAVLTFKIRQFDRKKQNEKEKEKSIQLYNTILNSLSHELRTPIATIIGAIDTINDNETKLSQENKKELYNEIEVASNRLNRQVENLLSMSRLEAGTIKPTYDWFDVNELTFSVIKENANDAKEHTIVFNPNENLSLIKIDGGFLEMILHNLIHNALQHTPAQTKILIDVECVDGTFNLKVSDNGLGFPKEEINFVFDKFYRLNGTSTGGTGLGLSIVKGFTEALNGHISLKSIKGTGASFSVTIPVETSSLNHINNE</sequence>
<dbReference type="PRINTS" id="PR00344">
    <property type="entry name" value="BCTRLSENSOR"/>
</dbReference>
<evidence type="ECO:0000256" key="8">
    <source>
        <dbReference type="ARBA" id="ARBA00022777"/>
    </source>
</evidence>
<protein>
    <recommendedName>
        <fullName evidence="3">histidine kinase</fullName>
        <ecNumber evidence="3">2.7.13.3</ecNumber>
    </recommendedName>
</protein>
<comment type="subcellular location">
    <subcellularLocation>
        <location evidence="2">Membrane</location>
        <topology evidence="2">Multi-pass membrane protein</topology>
    </subcellularLocation>
</comment>
<dbReference type="GO" id="GO:0005886">
    <property type="term" value="C:plasma membrane"/>
    <property type="evidence" value="ECO:0007669"/>
    <property type="project" value="TreeGrafter"/>
</dbReference>
<evidence type="ECO:0000256" key="12">
    <source>
        <dbReference type="ARBA" id="ARBA00023136"/>
    </source>
</evidence>
<dbReference type="SUPFAM" id="SSF47384">
    <property type="entry name" value="Homodimeric domain of signal transducing histidine kinase"/>
    <property type="match status" value="1"/>
</dbReference>
<feature type="transmembrane region" description="Helical" evidence="13">
    <location>
        <begin position="20"/>
        <end position="40"/>
    </location>
</feature>
<keyword evidence="6 13" id="KW-0812">Transmembrane</keyword>
<evidence type="ECO:0000256" key="4">
    <source>
        <dbReference type="ARBA" id="ARBA00022553"/>
    </source>
</evidence>
<keyword evidence="11" id="KW-0902">Two-component regulatory system</keyword>
<proteinExistence type="predicted"/>